<comment type="catalytic activity">
    <reaction evidence="8">
        <text>4 Cu(+) + O2 + 4 H(+) = 4 Cu(2+) + 2 H2O</text>
        <dbReference type="Rhea" id="RHEA:30083"/>
        <dbReference type="ChEBI" id="CHEBI:15377"/>
        <dbReference type="ChEBI" id="CHEBI:15378"/>
        <dbReference type="ChEBI" id="CHEBI:15379"/>
        <dbReference type="ChEBI" id="CHEBI:29036"/>
        <dbReference type="ChEBI" id="CHEBI:49552"/>
        <dbReference type="EC" id="1.16.3.4"/>
    </reaction>
    <physiologicalReaction direction="left-to-right" evidence="8">
        <dbReference type="Rhea" id="RHEA:30084"/>
    </physiologicalReaction>
</comment>
<dbReference type="PANTHER" id="PTHR48267:SF1">
    <property type="entry name" value="BILIRUBIN OXIDASE"/>
    <property type="match status" value="1"/>
</dbReference>
<feature type="domain" description="Plastocyanin-like" evidence="9">
    <location>
        <begin position="533"/>
        <end position="640"/>
    </location>
</feature>
<reference evidence="10 11" key="1">
    <citation type="submission" date="2018-11" db="EMBL/GenBank/DDBJ databases">
        <title>Trebonia kvetii gen.nov., sp.nov., a novel acidophilic actinobacterium, and proposal of the new actinobacterial family Treboniaceae fam. nov.</title>
        <authorList>
            <person name="Rapoport D."/>
            <person name="Sagova-Mareckova M."/>
            <person name="Sedlacek I."/>
            <person name="Provaznik J."/>
            <person name="Kralova S."/>
            <person name="Pavlinic D."/>
            <person name="Benes V."/>
            <person name="Kopecky J."/>
        </authorList>
    </citation>
    <scope>NUCLEOTIDE SEQUENCE [LARGE SCALE GENOMIC DNA]</scope>
    <source>
        <strain evidence="10 11">15Tr583</strain>
    </source>
</reference>
<dbReference type="Pfam" id="PF07731">
    <property type="entry name" value="Cu-oxidase_2"/>
    <property type="match status" value="1"/>
</dbReference>
<dbReference type="PROSITE" id="PS51318">
    <property type="entry name" value="TAT"/>
    <property type="match status" value="1"/>
</dbReference>
<dbReference type="EC" id="1.16.3.4" evidence="4"/>
<dbReference type="Proteomes" id="UP000460272">
    <property type="component" value="Unassembled WGS sequence"/>
</dbReference>
<organism evidence="10 11">
    <name type="scientific">Trebonia kvetii</name>
    <dbReference type="NCBI Taxonomy" id="2480626"/>
    <lineage>
        <taxon>Bacteria</taxon>
        <taxon>Bacillati</taxon>
        <taxon>Actinomycetota</taxon>
        <taxon>Actinomycetes</taxon>
        <taxon>Streptosporangiales</taxon>
        <taxon>Treboniaceae</taxon>
        <taxon>Trebonia</taxon>
    </lineage>
</organism>
<comment type="similarity">
    <text evidence="1">Belongs to the multicopper oxidase family.</text>
</comment>
<comment type="subunit">
    <text evidence="2">Monomer.</text>
</comment>
<dbReference type="EMBL" id="RPFW01000004">
    <property type="protein sequence ID" value="TVZ03477.1"/>
    <property type="molecule type" value="Genomic_DNA"/>
</dbReference>
<evidence type="ECO:0000256" key="1">
    <source>
        <dbReference type="ARBA" id="ARBA00010609"/>
    </source>
</evidence>
<keyword evidence="3" id="KW-0479">Metal-binding</keyword>
<dbReference type="Gene3D" id="2.60.40.420">
    <property type="entry name" value="Cupredoxins - blue copper proteins"/>
    <property type="match status" value="3"/>
</dbReference>
<evidence type="ECO:0000256" key="2">
    <source>
        <dbReference type="ARBA" id="ARBA00011245"/>
    </source>
</evidence>
<dbReference type="OrthoDB" id="345021at2"/>
<evidence type="ECO:0000256" key="8">
    <source>
        <dbReference type="ARBA" id="ARBA00048092"/>
    </source>
</evidence>
<dbReference type="RefSeq" id="WP_145856282.1">
    <property type="nucleotide sequence ID" value="NZ_RPFW01000004.1"/>
</dbReference>
<evidence type="ECO:0000256" key="6">
    <source>
        <dbReference type="ARBA" id="ARBA00042896"/>
    </source>
</evidence>
<protein>
    <recommendedName>
        <fullName evidence="5">Multicopper oxidase CueO</fullName>
        <ecNumber evidence="4">1.16.3.4</ecNumber>
    </recommendedName>
    <alternativeName>
        <fullName evidence="6">Copper efflux oxidase</fullName>
    </alternativeName>
    <alternativeName>
        <fullName evidence="7">Cuprous oxidase</fullName>
    </alternativeName>
</protein>
<dbReference type="GO" id="GO:0005507">
    <property type="term" value="F:copper ion binding"/>
    <property type="evidence" value="ECO:0007669"/>
    <property type="project" value="InterPro"/>
</dbReference>
<evidence type="ECO:0000313" key="10">
    <source>
        <dbReference type="EMBL" id="TVZ03477.1"/>
    </source>
</evidence>
<evidence type="ECO:0000256" key="3">
    <source>
        <dbReference type="ARBA" id="ARBA00022723"/>
    </source>
</evidence>
<dbReference type="CDD" id="cd13868">
    <property type="entry name" value="CuRO_2_CotA_like"/>
    <property type="match status" value="1"/>
</dbReference>
<dbReference type="InterPro" id="IPR002355">
    <property type="entry name" value="Cu_oxidase_Cu_BS"/>
</dbReference>
<dbReference type="InterPro" id="IPR006311">
    <property type="entry name" value="TAT_signal"/>
</dbReference>
<accession>A0A6P2BXN9</accession>
<evidence type="ECO:0000256" key="5">
    <source>
        <dbReference type="ARBA" id="ARBA00041027"/>
    </source>
</evidence>
<evidence type="ECO:0000256" key="4">
    <source>
        <dbReference type="ARBA" id="ARBA00038978"/>
    </source>
</evidence>
<dbReference type="GO" id="GO:0016491">
    <property type="term" value="F:oxidoreductase activity"/>
    <property type="evidence" value="ECO:0007669"/>
    <property type="project" value="InterPro"/>
</dbReference>
<sequence>MKLTRRQALRAGATVAVAGAAIELPLWLEGRGAQAAQLDSTTIPQFVTPLYVLPAMPASAVGAKSDGYVIAAKPFRQQILPKPFPSTPVFGFGAAGHPGSFHAPAHTVEASVNRQVRVVWANQLVNAAGGYVPHILPVDPTLHWANPAGGTAGRDSVPEFTKTPGPYTGPVPLVVHLHGAHVYQDSDGYPEAWYLPHASNIPKGYAVSGSRYAQYAAEAKHRFGVTWGKGMAQYEYGNDQRATALWFHDHSLGMTRLNVRAGLLGMYILRGGGTDLKAGVLPGPAPRRGEKPGTRHYEIPLVIQDPSFSTDGRQYLPSVNTFSPGPYIPTSDIPPIWNELYYGNTITVNGSTWPNLNVEPRRYRFRVLNGCAVRPLTLKVVSNPKASVPAKAALPIWVIGSDGGFLPAPVETPVKSGGEQHGLPVLPSERYDIIVDFTGVKPGTHLYLTNEGAAATVGTTGSIMRFTVVPLKSKDTSVPPQHLKLPGYTPPGAAAKTRRVSFSEQISGFQLTQISKYMCGTVDSDGVNTPLSWDDPVTEKPAYGSTEMWEVWNFSPEGAPAVSHVFHMHLVQFQVVDRRPIGATSGSAPGAWERGPKDSCNAPTGYITRVRAHFDRRGSYVWHCHFLDHEDNAMMRPMQVV</sequence>
<dbReference type="PROSITE" id="PS00080">
    <property type="entry name" value="MULTICOPPER_OXIDASE2"/>
    <property type="match status" value="1"/>
</dbReference>
<keyword evidence="11" id="KW-1185">Reference proteome</keyword>
<proteinExistence type="inferred from homology"/>
<comment type="caution">
    <text evidence="10">The sequence shown here is derived from an EMBL/GenBank/DDBJ whole genome shotgun (WGS) entry which is preliminary data.</text>
</comment>
<dbReference type="AlphaFoldDB" id="A0A6P2BXN9"/>
<dbReference type="InterPro" id="IPR045087">
    <property type="entry name" value="Cu-oxidase_fam"/>
</dbReference>
<dbReference type="CDD" id="cd13844">
    <property type="entry name" value="CuRO_1_BOD_CotA_like"/>
    <property type="match status" value="1"/>
</dbReference>
<dbReference type="InterPro" id="IPR008972">
    <property type="entry name" value="Cupredoxin"/>
</dbReference>
<evidence type="ECO:0000313" key="11">
    <source>
        <dbReference type="Proteomes" id="UP000460272"/>
    </source>
</evidence>
<evidence type="ECO:0000259" key="9">
    <source>
        <dbReference type="Pfam" id="PF07731"/>
    </source>
</evidence>
<evidence type="ECO:0000256" key="7">
    <source>
        <dbReference type="ARBA" id="ARBA00043090"/>
    </source>
</evidence>
<name>A0A6P2BXN9_9ACTN</name>
<gene>
    <name evidence="10" type="ORF">EAS64_24145</name>
</gene>
<dbReference type="SUPFAM" id="SSF49503">
    <property type="entry name" value="Cupredoxins"/>
    <property type="match status" value="3"/>
</dbReference>
<dbReference type="InterPro" id="IPR011706">
    <property type="entry name" value="Cu-oxidase_C"/>
</dbReference>
<dbReference type="PANTHER" id="PTHR48267">
    <property type="entry name" value="CUPREDOXIN SUPERFAMILY PROTEIN"/>
    <property type="match status" value="1"/>
</dbReference>